<comment type="caution">
    <text evidence="1">The sequence shown here is derived from an EMBL/GenBank/DDBJ whole genome shotgun (WGS) entry which is preliminary data.</text>
</comment>
<dbReference type="AlphaFoldDB" id="A0A437QGJ1"/>
<organism evidence="1 2">
    <name type="scientific">Rheinheimera riviphila</name>
    <dbReference type="NCBI Taxonomy" id="1834037"/>
    <lineage>
        <taxon>Bacteria</taxon>
        <taxon>Pseudomonadati</taxon>
        <taxon>Pseudomonadota</taxon>
        <taxon>Gammaproteobacteria</taxon>
        <taxon>Chromatiales</taxon>
        <taxon>Chromatiaceae</taxon>
        <taxon>Rheinheimera</taxon>
    </lineage>
</organism>
<keyword evidence="2" id="KW-1185">Reference proteome</keyword>
<dbReference type="Proteomes" id="UP000283077">
    <property type="component" value="Unassembled WGS sequence"/>
</dbReference>
<evidence type="ECO:0000313" key="1">
    <source>
        <dbReference type="EMBL" id="RVU33534.1"/>
    </source>
</evidence>
<dbReference type="EMBL" id="SACS01000020">
    <property type="protein sequence ID" value="RVU33534.1"/>
    <property type="molecule type" value="Genomic_DNA"/>
</dbReference>
<evidence type="ECO:0000313" key="2">
    <source>
        <dbReference type="Proteomes" id="UP000283077"/>
    </source>
</evidence>
<dbReference type="RefSeq" id="WP_127700362.1">
    <property type="nucleotide sequence ID" value="NZ_SACS01000020.1"/>
</dbReference>
<dbReference type="OrthoDB" id="43895at2"/>
<proteinExistence type="predicted"/>
<sequence length="228" mass="25971">MRVLNVSFIIFLSLLISSFLFFKKEAIACEAITLIGFEEIHSNVYSDSSLTSEQRSSLRNTINQAHDRIEQVYGVTKASPRIIATNNLEYKKFGLNPTGMQNSGFFRECIFLGPKGLNVDVIAHGLVHAEVRYRTNFLVEHTELPAWFIEGTGIKVDYRIPFLIENISVSKEDVEQIKSVFFFHNFPNTSVKSYQASRIAIEALEPKSLYFGLERLNNGEKFEEVFGL</sequence>
<reference evidence="1 2" key="1">
    <citation type="submission" date="2019-01" db="EMBL/GenBank/DDBJ databases">
        <authorList>
            <person name="Chen W.-M."/>
        </authorList>
    </citation>
    <scope>NUCLEOTIDE SEQUENCE [LARGE SCALE GENOMIC DNA]</scope>
    <source>
        <strain evidence="1 2">KYPC3</strain>
    </source>
</reference>
<gene>
    <name evidence="1" type="ORF">EOE67_16080</name>
</gene>
<accession>A0A437QGJ1</accession>
<protein>
    <submittedName>
        <fullName evidence="1">Uncharacterized protein</fullName>
    </submittedName>
</protein>
<name>A0A437QGJ1_9GAMM</name>